<evidence type="ECO:0000256" key="1">
    <source>
        <dbReference type="SAM" id="Phobius"/>
    </source>
</evidence>
<reference evidence="2" key="1">
    <citation type="journal article" date="2020" name="Nature">
        <title>Giant virus diversity and host interactions through global metagenomics.</title>
        <authorList>
            <person name="Schulz F."/>
            <person name="Roux S."/>
            <person name="Paez-Espino D."/>
            <person name="Jungbluth S."/>
            <person name="Walsh D.A."/>
            <person name="Denef V.J."/>
            <person name="McMahon K.D."/>
            <person name="Konstantinidis K.T."/>
            <person name="Eloe-Fadrosh E.A."/>
            <person name="Kyrpides N.C."/>
            <person name="Woyke T."/>
        </authorList>
    </citation>
    <scope>NUCLEOTIDE SEQUENCE</scope>
    <source>
        <strain evidence="2">GVMAG-M-3300023184-77</strain>
    </source>
</reference>
<name>A0A6C0IFQ8_9ZZZZ</name>
<keyword evidence="1" id="KW-0812">Transmembrane</keyword>
<keyword evidence="1" id="KW-1133">Transmembrane helix</keyword>
<protein>
    <submittedName>
        <fullName evidence="2">Uncharacterized protein</fullName>
    </submittedName>
</protein>
<feature type="transmembrane region" description="Helical" evidence="1">
    <location>
        <begin position="36"/>
        <end position="54"/>
    </location>
</feature>
<accession>A0A6C0IFQ8</accession>
<proteinExistence type="predicted"/>
<dbReference type="EMBL" id="MN740165">
    <property type="protein sequence ID" value="QHT91345.1"/>
    <property type="molecule type" value="Genomic_DNA"/>
</dbReference>
<dbReference type="AlphaFoldDB" id="A0A6C0IFQ8"/>
<sequence>MNQQVLGVVLGGSLIAALGSISTYTFEKKEPTIKSVSRDFIIGGILFMFIMYLLPESSMTLLNMITSLSIFSLPTLSTLPVTTAQDELEINVGVPKF</sequence>
<evidence type="ECO:0000313" key="2">
    <source>
        <dbReference type="EMBL" id="QHT91345.1"/>
    </source>
</evidence>
<organism evidence="2">
    <name type="scientific">viral metagenome</name>
    <dbReference type="NCBI Taxonomy" id="1070528"/>
    <lineage>
        <taxon>unclassified sequences</taxon>
        <taxon>metagenomes</taxon>
        <taxon>organismal metagenomes</taxon>
    </lineage>
</organism>
<feature type="transmembrane region" description="Helical" evidence="1">
    <location>
        <begin position="6"/>
        <end position="24"/>
    </location>
</feature>
<keyword evidence="1" id="KW-0472">Membrane</keyword>